<accession>A0A5B7GMQ5</accession>
<sequence>MTTPPTVGLGVACAQWRGPTFTCVTLQLSSPPLPHDSHQYNRAVVIRASESSAPKEDRSRPLISEAMKVGGSEEDLMGLAGELTYVRVKHLCSVVSSNCRLLVTQMRTVN</sequence>
<organism evidence="1 2">
    <name type="scientific">Portunus trituberculatus</name>
    <name type="common">Swimming crab</name>
    <name type="synonym">Neptunus trituberculatus</name>
    <dbReference type="NCBI Taxonomy" id="210409"/>
    <lineage>
        <taxon>Eukaryota</taxon>
        <taxon>Metazoa</taxon>
        <taxon>Ecdysozoa</taxon>
        <taxon>Arthropoda</taxon>
        <taxon>Crustacea</taxon>
        <taxon>Multicrustacea</taxon>
        <taxon>Malacostraca</taxon>
        <taxon>Eumalacostraca</taxon>
        <taxon>Eucarida</taxon>
        <taxon>Decapoda</taxon>
        <taxon>Pleocyemata</taxon>
        <taxon>Brachyura</taxon>
        <taxon>Eubrachyura</taxon>
        <taxon>Portunoidea</taxon>
        <taxon>Portunidae</taxon>
        <taxon>Portuninae</taxon>
        <taxon>Portunus</taxon>
    </lineage>
</organism>
<evidence type="ECO:0000313" key="1">
    <source>
        <dbReference type="EMBL" id="MPC57814.1"/>
    </source>
</evidence>
<dbReference type="EMBL" id="VSRR010015107">
    <property type="protein sequence ID" value="MPC57814.1"/>
    <property type="molecule type" value="Genomic_DNA"/>
</dbReference>
<keyword evidence="2" id="KW-1185">Reference proteome</keyword>
<evidence type="ECO:0000313" key="2">
    <source>
        <dbReference type="Proteomes" id="UP000324222"/>
    </source>
</evidence>
<protein>
    <submittedName>
        <fullName evidence="1">Uncharacterized protein</fullName>
    </submittedName>
</protein>
<comment type="caution">
    <text evidence="1">The sequence shown here is derived from an EMBL/GenBank/DDBJ whole genome shotgun (WGS) entry which is preliminary data.</text>
</comment>
<gene>
    <name evidence="1" type="ORF">E2C01_051802</name>
</gene>
<dbReference type="Proteomes" id="UP000324222">
    <property type="component" value="Unassembled WGS sequence"/>
</dbReference>
<name>A0A5B7GMQ5_PORTR</name>
<proteinExistence type="predicted"/>
<reference evidence="1 2" key="1">
    <citation type="submission" date="2019-05" db="EMBL/GenBank/DDBJ databases">
        <title>Another draft genome of Portunus trituberculatus and its Hox gene families provides insights of decapod evolution.</title>
        <authorList>
            <person name="Jeong J.-H."/>
            <person name="Song I."/>
            <person name="Kim S."/>
            <person name="Choi T."/>
            <person name="Kim D."/>
            <person name="Ryu S."/>
            <person name="Kim W."/>
        </authorList>
    </citation>
    <scope>NUCLEOTIDE SEQUENCE [LARGE SCALE GENOMIC DNA]</scope>
    <source>
        <tissue evidence="1">Muscle</tissue>
    </source>
</reference>
<dbReference type="AlphaFoldDB" id="A0A5B7GMQ5"/>